<dbReference type="RefSeq" id="WP_230756038.1">
    <property type="nucleotide sequence ID" value="NZ_JAINWA010000003.1"/>
</dbReference>
<dbReference type="EMBL" id="JAINWA010000003">
    <property type="protein sequence ID" value="MCD1655179.1"/>
    <property type="molecule type" value="Genomic_DNA"/>
</dbReference>
<dbReference type="GO" id="GO:0005524">
    <property type="term" value="F:ATP binding"/>
    <property type="evidence" value="ECO:0007669"/>
    <property type="project" value="InterPro"/>
</dbReference>
<keyword evidence="2" id="KW-0067">ATP-binding</keyword>
<dbReference type="AlphaFoldDB" id="A0AAE3EI65"/>
<reference evidence="2" key="1">
    <citation type="submission" date="2021-08" db="EMBL/GenBank/DDBJ databases">
        <title>Comparative analyses of Brucepasteria parasyntrophica and Teretinema zuelzerae.</title>
        <authorList>
            <person name="Song Y."/>
            <person name="Brune A."/>
        </authorList>
    </citation>
    <scope>NUCLEOTIDE SEQUENCE</scope>
    <source>
        <strain evidence="2">DSM 1903</strain>
    </source>
</reference>
<dbReference type="CDD" id="cd18785">
    <property type="entry name" value="SF2_C"/>
    <property type="match status" value="1"/>
</dbReference>
<protein>
    <submittedName>
        <fullName evidence="2">DEAD/DEAH box helicase family protein</fullName>
    </submittedName>
</protein>
<gene>
    <name evidence="2" type="ORF">K7J14_10755</name>
</gene>
<dbReference type="Proteomes" id="UP001198163">
    <property type="component" value="Unassembled WGS sequence"/>
</dbReference>
<comment type="caution">
    <text evidence="2">The sequence shown here is derived from an EMBL/GenBank/DDBJ whole genome shotgun (WGS) entry which is preliminary data.</text>
</comment>
<dbReference type="InterPro" id="IPR006935">
    <property type="entry name" value="Helicase/UvrB_N"/>
</dbReference>
<organism evidence="2 3">
    <name type="scientific">Teretinema zuelzerae</name>
    <dbReference type="NCBI Taxonomy" id="156"/>
    <lineage>
        <taxon>Bacteria</taxon>
        <taxon>Pseudomonadati</taxon>
        <taxon>Spirochaetota</taxon>
        <taxon>Spirochaetia</taxon>
        <taxon>Spirochaetales</taxon>
        <taxon>Treponemataceae</taxon>
        <taxon>Teretinema</taxon>
    </lineage>
</organism>
<accession>A0AAE3EI65</accession>
<dbReference type="GO" id="GO:0003677">
    <property type="term" value="F:DNA binding"/>
    <property type="evidence" value="ECO:0007669"/>
    <property type="project" value="InterPro"/>
</dbReference>
<sequence>MELKKYQKTVLADLDDFLVHLNKSPSMTNAFNDYWRDRQIRVGTGTRSLKAFREIIKGVPSVCLKVPTAGGKTLLGVHGIHRYFQARPASPKVVVWLVPSLTILDQTIKNFRNPEHPYRMKLDALFQGRVQILSKDEALSGTGFSPEAVRSLLSVIVLSFDSFRAQNKEGRKVYQENGNLSTFANLYTINKAIANADPTSLAQVLNTLTPMIVVDESHNAGSALSIDMLENLNPGFILELTATPRDTSNIISYVDALALKKEQMVKLPVVVYNNHDSTEVIANAIALRENLQRLADEEEASGGSYIRPIVLFQAEPKSKDDTLTFSKLKDKLVDFGIPKESIAIKTADVNELKNITLEDRACPIKYIITVNALKEGWDCPFAYILATVANRTSPVDVEQILGRILRQPYVRSHKKAMLNMSYVLTSSSAFLDTLDNIVSGLNHAGFSKNDYRIKDGQTIEQTQETPPPAKATRELAMADVIDSITPPTPNTAEQNAAQVVADIENIALESEAAMNEVIEQSKENPSLAVPFDLQGAYDMYEIKPQYREKAASISIPQFFEDIDAGLFNDGDESRKIITKSSFLKDFKLSRQAVNLSMDGTSAEAYSVDLASYELGESTPEYTRLATKELEAFAKFLNTLSPKDQQRELFAKIYPQLSRFDHVSDAELKEYVLKVFSALNPDQLETVKQNPYIFASKLKLQIDQLSAAYGQTQFDRAISANRIYAYESWTFPKTIGPLDTKAGLPKSLYLEEDKPNNFELRVINEVANLDNILFWHRNIERKGFWLNGWINHFPDFIIVTTRGNIILMETKGDDRDNSDSEQKLKLGKAWQAAAGRNYKYFMVFDQKLIDGALKMDDFMGVIKEL</sequence>
<keyword evidence="2" id="KW-0547">Nucleotide-binding</keyword>
<keyword evidence="3" id="KW-1185">Reference proteome</keyword>
<dbReference type="GO" id="GO:0004386">
    <property type="term" value="F:helicase activity"/>
    <property type="evidence" value="ECO:0007669"/>
    <property type="project" value="UniProtKB-KW"/>
</dbReference>
<dbReference type="Pfam" id="PF04851">
    <property type="entry name" value="ResIII"/>
    <property type="match status" value="1"/>
</dbReference>
<keyword evidence="2" id="KW-0347">Helicase</keyword>
<evidence type="ECO:0000259" key="1">
    <source>
        <dbReference type="Pfam" id="PF04851"/>
    </source>
</evidence>
<dbReference type="GO" id="GO:0016787">
    <property type="term" value="F:hydrolase activity"/>
    <property type="evidence" value="ECO:0007669"/>
    <property type="project" value="InterPro"/>
</dbReference>
<keyword evidence="2" id="KW-0378">Hydrolase</keyword>
<evidence type="ECO:0000313" key="3">
    <source>
        <dbReference type="Proteomes" id="UP001198163"/>
    </source>
</evidence>
<dbReference type="SUPFAM" id="SSF52540">
    <property type="entry name" value="P-loop containing nucleoside triphosphate hydrolases"/>
    <property type="match status" value="1"/>
</dbReference>
<dbReference type="InterPro" id="IPR027417">
    <property type="entry name" value="P-loop_NTPase"/>
</dbReference>
<dbReference type="Gene3D" id="3.40.50.300">
    <property type="entry name" value="P-loop containing nucleotide triphosphate hydrolases"/>
    <property type="match status" value="2"/>
</dbReference>
<proteinExistence type="predicted"/>
<feature type="domain" description="Helicase/UvrB N-terminal" evidence="1">
    <location>
        <begin position="32"/>
        <end position="245"/>
    </location>
</feature>
<name>A0AAE3EI65_9SPIR</name>
<evidence type="ECO:0000313" key="2">
    <source>
        <dbReference type="EMBL" id="MCD1655179.1"/>
    </source>
</evidence>